<proteinExistence type="inferred from homology"/>
<evidence type="ECO:0000256" key="1">
    <source>
        <dbReference type="ARBA" id="ARBA00008542"/>
    </source>
</evidence>
<dbReference type="PANTHER" id="PTHR42733">
    <property type="entry name" value="DJ-1 PROTEIN"/>
    <property type="match status" value="1"/>
</dbReference>
<evidence type="ECO:0000313" key="4">
    <source>
        <dbReference type="Proteomes" id="UP000830116"/>
    </source>
</evidence>
<keyword evidence="4" id="KW-1185">Reference proteome</keyword>
<dbReference type="Gene3D" id="3.40.50.880">
    <property type="match status" value="1"/>
</dbReference>
<feature type="domain" description="DJ-1/PfpI" evidence="2">
    <location>
        <begin position="7"/>
        <end position="174"/>
    </location>
</feature>
<gene>
    <name evidence="3" type="ORF">MNR06_02335</name>
</gene>
<name>A0ABY4CA37_9BACT</name>
<dbReference type="Proteomes" id="UP000830116">
    <property type="component" value="Chromosome"/>
</dbReference>
<keyword evidence="3" id="KW-0315">Glutamine amidotransferase</keyword>
<evidence type="ECO:0000313" key="3">
    <source>
        <dbReference type="EMBL" id="UOF01790.1"/>
    </source>
</evidence>
<reference evidence="3" key="1">
    <citation type="submission" date="2022-03" db="EMBL/GenBank/DDBJ databases">
        <title>Genome Identification and Characterization of new species Bdellovibrio reynosense LBG001 sp. nov. from a Mexico soil sample.</title>
        <authorList>
            <person name="Camilli A."/>
            <person name="Ajao Y."/>
            <person name="Guo X."/>
        </authorList>
    </citation>
    <scope>NUCLEOTIDE SEQUENCE</scope>
    <source>
        <strain evidence="3">LBG001</strain>
    </source>
</reference>
<sequence length="199" mass="22089">MADLSGKSIAILAAEGFEESELFDPKKALERAGADTHIISLKKGVIKAWNHDKWGKTIEVDRTVEDADSAEYDGLLIPGGVMSPDKLRLDDEAVQFVQEFIDDEKPIAAICHGPQILIETSILVGRKVTSYPSVRTDIMNAGADWVDEEVVEDSGLVTSRKPADIPAFNKKMIEVFAQTEDQRKNEIRRHNRDESQPSV</sequence>
<dbReference type="CDD" id="cd03134">
    <property type="entry name" value="GATase1_PfpI_like"/>
    <property type="match status" value="1"/>
</dbReference>
<dbReference type="RefSeq" id="WP_243538394.1">
    <property type="nucleotide sequence ID" value="NZ_CP093442.1"/>
</dbReference>
<dbReference type="Pfam" id="PF01965">
    <property type="entry name" value="DJ-1_PfpI"/>
    <property type="match status" value="1"/>
</dbReference>
<dbReference type="EMBL" id="CP093442">
    <property type="protein sequence ID" value="UOF01790.1"/>
    <property type="molecule type" value="Genomic_DNA"/>
</dbReference>
<protein>
    <submittedName>
        <fullName evidence="3">Type 1 glutamine amidotransferase</fullName>
    </submittedName>
</protein>
<evidence type="ECO:0000259" key="2">
    <source>
        <dbReference type="Pfam" id="PF01965"/>
    </source>
</evidence>
<dbReference type="InterPro" id="IPR006286">
    <property type="entry name" value="C56_PfpI-like"/>
</dbReference>
<dbReference type="InterPro" id="IPR029062">
    <property type="entry name" value="Class_I_gatase-like"/>
</dbReference>
<dbReference type="PROSITE" id="PS51276">
    <property type="entry name" value="PEPTIDASE_C56_PFPI"/>
    <property type="match status" value="1"/>
</dbReference>
<dbReference type="InterPro" id="IPR002818">
    <property type="entry name" value="DJ-1/PfpI"/>
</dbReference>
<dbReference type="SUPFAM" id="SSF52317">
    <property type="entry name" value="Class I glutamine amidotransferase-like"/>
    <property type="match status" value="1"/>
</dbReference>
<comment type="similarity">
    <text evidence="1">Belongs to the peptidase C56 family.</text>
</comment>
<organism evidence="3 4">
    <name type="scientific">Bdellovibrio reynosensis</name>
    <dbReference type="NCBI Taxonomy" id="2835041"/>
    <lineage>
        <taxon>Bacteria</taxon>
        <taxon>Pseudomonadati</taxon>
        <taxon>Bdellovibrionota</taxon>
        <taxon>Bdellovibrionia</taxon>
        <taxon>Bdellovibrionales</taxon>
        <taxon>Pseudobdellovibrionaceae</taxon>
        <taxon>Bdellovibrio</taxon>
    </lineage>
</organism>
<accession>A0ABY4CA37</accession>
<dbReference type="PANTHER" id="PTHR42733:SF12">
    <property type="entry name" value="PROTEINASE"/>
    <property type="match status" value="1"/>
</dbReference>
<dbReference type="NCBIfam" id="TIGR01382">
    <property type="entry name" value="PfpI"/>
    <property type="match status" value="1"/>
</dbReference>